<dbReference type="Gene3D" id="3.90.380.10">
    <property type="entry name" value="Naphthalene 1,2-dioxygenase Alpha Subunit, Chain A, domain 1"/>
    <property type="match status" value="1"/>
</dbReference>
<reference evidence="1" key="1">
    <citation type="submission" date="2018-05" db="EMBL/GenBank/DDBJ databases">
        <authorList>
            <person name="Lanie J.A."/>
            <person name="Ng W.-L."/>
            <person name="Kazmierczak K.M."/>
            <person name="Andrzejewski T.M."/>
            <person name="Davidsen T.M."/>
            <person name="Wayne K.J."/>
            <person name="Tettelin H."/>
            <person name="Glass J.I."/>
            <person name="Rusch D."/>
            <person name="Podicherti R."/>
            <person name="Tsui H.-C.T."/>
            <person name="Winkler M.E."/>
        </authorList>
    </citation>
    <scope>NUCLEOTIDE SEQUENCE</scope>
</reference>
<protein>
    <recommendedName>
        <fullName evidence="2">Vanillate O-demethylase oxygenase-like C-terminal catalytic domain-containing protein</fullName>
    </recommendedName>
</protein>
<evidence type="ECO:0000313" key="1">
    <source>
        <dbReference type="EMBL" id="SVD79443.1"/>
    </source>
</evidence>
<name>A0A382Y859_9ZZZZ</name>
<gene>
    <name evidence="1" type="ORF">METZ01_LOCUS432297</name>
</gene>
<organism evidence="1">
    <name type="scientific">marine metagenome</name>
    <dbReference type="NCBI Taxonomy" id="408172"/>
    <lineage>
        <taxon>unclassified sequences</taxon>
        <taxon>metagenomes</taxon>
        <taxon>ecological metagenomes</taxon>
    </lineage>
</organism>
<dbReference type="SUPFAM" id="SSF55961">
    <property type="entry name" value="Bet v1-like"/>
    <property type="match status" value="1"/>
</dbReference>
<accession>A0A382Y859</accession>
<feature type="non-terminal residue" evidence="1">
    <location>
        <position position="1"/>
    </location>
</feature>
<dbReference type="AlphaFoldDB" id="A0A382Y859"/>
<sequence>TRRMGDNIWVRMVENVMPNLQQVAPIWETGQTPHGFDGPMMSRWIVPQDDTNTMLLEFRHISTGDESTPAWWADRDVMLPAQLPITENLEDQQRQPSDYEAQVTQRPIAVHDLEHLAASDRGITMFRKLVKNGIQAVQEGRDPDVLSREDKPTPTYCNDTVVYSPAVGNAEEDIKSMREIGRQLAEGYIKNPPLSPKS</sequence>
<evidence type="ECO:0008006" key="2">
    <source>
        <dbReference type="Google" id="ProtNLM"/>
    </source>
</evidence>
<proteinExistence type="predicted"/>
<dbReference type="EMBL" id="UINC01173706">
    <property type="protein sequence ID" value="SVD79443.1"/>
    <property type="molecule type" value="Genomic_DNA"/>
</dbReference>